<dbReference type="AlphaFoldDB" id="G3HVS9"/>
<proteinExistence type="predicted"/>
<feature type="region of interest" description="Disordered" evidence="1">
    <location>
        <begin position="1"/>
        <end position="58"/>
    </location>
</feature>
<accession>G3HVS9</accession>
<name>G3HVS9_CRIGR</name>
<reference evidence="3" key="1">
    <citation type="journal article" date="2011" name="Nat. Biotechnol.">
        <title>The genomic sequence of the Chinese hamster ovary (CHO)-K1 cell line.</title>
        <authorList>
            <person name="Xu X."/>
            <person name="Nagarajan H."/>
            <person name="Lewis N.E."/>
            <person name="Pan S."/>
            <person name="Cai Z."/>
            <person name="Liu X."/>
            <person name="Chen W."/>
            <person name="Xie M."/>
            <person name="Wang W."/>
            <person name="Hammond S."/>
            <person name="Andersen M.R."/>
            <person name="Neff N."/>
            <person name="Passarelli B."/>
            <person name="Koh W."/>
            <person name="Fan H.C."/>
            <person name="Wang J."/>
            <person name="Gui Y."/>
            <person name="Lee K.H."/>
            <person name="Betenbaugh M.J."/>
            <person name="Quake S.R."/>
            <person name="Famili I."/>
            <person name="Palsson B.O."/>
            <person name="Wang J."/>
        </authorList>
    </citation>
    <scope>NUCLEOTIDE SEQUENCE [LARGE SCALE GENOMIC DNA]</scope>
    <source>
        <strain evidence="3">CHO K1 cell line</strain>
    </source>
</reference>
<sequence length="58" mass="6479">MQDLWPLTFRAALPPGDSRGHTADTHPGRNAPPREPKGGIGSSSRRFLVFTLPSRRRR</sequence>
<evidence type="ECO:0000256" key="1">
    <source>
        <dbReference type="SAM" id="MobiDB-lite"/>
    </source>
</evidence>
<protein>
    <submittedName>
        <fullName evidence="2">Uncharacterized protein</fullName>
    </submittedName>
</protein>
<evidence type="ECO:0000313" key="3">
    <source>
        <dbReference type="Proteomes" id="UP000001075"/>
    </source>
</evidence>
<dbReference type="InParanoid" id="G3HVS9"/>
<gene>
    <name evidence="2" type="ORF">I79_015071</name>
</gene>
<dbReference type="Proteomes" id="UP000001075">
    <property type="component" value="Unassembled WGS sequence"/>
</dbReference>
<dbReference type="EMBL" id="JH000801">
    <property type="protein sequence ID" value="EGV97850.1"/>
    <property type="molecule type" value="Genomic_DNA"/>
</dbReference>
<feature type="compositionally biased region" description="Basic and acidic residues" evidence="1">
    <location>
        <begin position="18"/>
        <end position="37"/>
    </location>
</feature>
<evidence type="ECO:0000313" key="2">
    <source>
        <dbReference type="EMBL" id="EGV97850.1"/>
    </source>
</evidence>
<organism evidence="2 3">
    <name type="scientific">Cricetulus griseus</name>
    <name type="common">Chinese hamster</name>
    <name type="synonym">Cricetulus barabensis griseus</name>
    <dbReference type="NCBI Taxonomy" id="10029"/>
    <lineage>
        <taxon>Eukaryota</taxon>
        <taxon>Metazoa</taxon>
        <taxon>Chordata</taxon>
        <taxon>Craniata</taxon>
        <taxon>Vertebrata</taxon>
        <taxon>Euteleostomi</taxon>
        <taxon>Mammalia</taxon>
        <taxon>Eutheria</taxon>
        <taxon>Euarchontoglires</taxon>
        <taxon>Glires</taxon>
        <taxon>Rodentia</taxon>
        <taxon>Myomorpha</taxon>
        <taxon>Muroidea</taxon>
        <taxon>Cricetidae</taxon>
        <taxon>Cricetinae</taxon>
        <taxon>Cricetulus</taxon>
    </lineage>
</organism>